<dbReference type="Gene3D" id="1.20.58.80">
    <property type="entry name" value="Phosphotransferase system, lactose/cellobiose-type IIA subunit"/>
    <property type="match status" value="1"/>
</dbReference>
<dbReference type="InterPro" id="IPR007330">
    <property type="entry name" value="MIT_dom"/>
</dbReference>
<keyword evidence="12" id="KW-0131">Cell cycle</keyword>
<dbReference type="InterPro" id="IPR041569">
    <property type="entry name" value="AAA_lid_3"/>
</dbReference>
<keyword evidence="8" id="KW-0378">Hydrolase</keyword>
<feature type="compositionally biased region" description="Basic and acidic residues" evidence="14">
    <location>
        <begin position="139"/>
        <end position="151"/>
    </location>
</feature>
<evidence type="ECO:0000256" key="6">
    <source>
        <dbReference type="ARBA" id="ARBA00022741"/>
    </source>
</evidence>
<dbReference type="GO" id="GO:0007033">
    <property type="term" value="P:vacuole organization"/>
    <property type="evidence" value="ECO:0007669"/>
    <property type="project" value="TreeGrafter"/>
</dbReference>
<dbReference type="InterPro" id="IPR036181">
    <property type="entry name" value="MIT_dom_sf"/>
</dbReference>
<dbReference type="InterPro" id="IPR015415">
    <property type="entry name" value="Spast_Vps4_C"/>
</dbReference>
<keyword evidence="10" id="KW-0653">Protein transport</keyword>
<dbReference type="InterPro" id="IPR027417">
    <property type="entry name" value="P-loop_NTPase"/>
</dbReference>
<evidence type="ECO:0000256" key="13">
    <source>
        <dbReference type="RuleBase" id="RU003651"/>
    </source>
</evidence>
<dbReference type="Proteomes" id="UP000694541">
    <property type="component" value="Unplaced"/>
</dbReference>
<dbReference type="PANTHER" id="PTHR23074:SF72">
    <property type="entry name" value="VACUOLAR PROTEIN SORTING-ASSOCIATED PROTEIN 4B"/>
    <property type="match status" value="1"/>
</dbReference>
<dbReference type="CDD" id="cd02678">
    <property type="entry name" value="MIT_VPS4"/>
    <property type="match status" value="1"/>
</dbReference>
<proteinExistence type="inferred from homology"/>
<evidence type="ECO:0000256" key="10">
    <source>
        <dbReference type="ARBA" id="ARBA00022927"/>
    </source>
</evidence>
<dbReference type="InterPro" id="IPR045253">
    <property type="entry name" value="VPS4_MIT"/>
</dbReference>
<dbReference type="GO" id="GO:0016197">
    <property type="term" value="P:endosomal transport"/>
    <property type="evidence" value="ECO:0007669"/>
    <property type="project" value="TreeGrafter"/>
</dbReference>
<comment type="subcellular location">
    <subcellularLocation>
        <location evidence="1">Late endosome membrane</location>
        <topology evidence="1">Peripheral membrane protein</topology>
    </subcellularLocation>
</comment>
<keyword evidence="11" id="KW-0472">Membrane</keyword>
<dbReference type="InterPro" id="IPR003593">
    <property type="entry name" value="AAA+_ATPase"/>
</dbReference>
<keyword evidence="18" id="KW-1185">Reference proteome</keyword>
<dbReference type="Gene3D" id="1.10.8.60">
    <property type="match status" value="1"/>
</dbReference>
<evidence type="ECO:0000256" key="12">
    <source>
        <dbReference type="ARBA" id="ARBA00023306"/>
    </source>
</evidence>
<feature type="domain" description="AAA+ ATPase" evidence="15">
    <location>
        <begin position="227"/>
        <end position="363"/>
    </location>
</feature>
<accession>A0A8B9MU97</accession>
<dbReference type="Pfam" id="PF00004">
    <property type="entry name" value="AAA"/>
    <property type="match status" value="1"/>
</dbReference>
<dbReference type="SUPFAM" id="SSF116846">
    <property type="entry name" value="MIT domain"/>
    <property type="match status" value="1"/>
</dbReference>
<protein>
    <recommendedName>
        <fullName evidence="3">vesicle-fusing ATPase</fullName>
        <ecNumber evidence="3">3.6.4.6</ecNumber>
    </recommendedName>
</protein>
<dbReference type="InterPro" id="IPR050304">
    <property type="entry name" value="MT-severing_AAA_ATPase"/>
</dbReference>
<feature type="region of interest" description="Disordered" evidence="14">
    <location>
        <begin position="139"/>
        <end position="180"/>
    </location>
</feature>
<keyword evidence="4" id="KW-0813">Transport</keyword>
<evidence type="ECO:0000256" key="9">
    <source>
        <dbReference type="ARBA" id="ARBA00022840"/>
    </source>
</evidence>
<dbReference type="PANTHER" id="PTHR23074">
    <property type="entry name" value="AAA DOMAIN-CONTAINING"/>
    <property type="match status" value="1"/>
</dbReference>
<dbReference type="SUPFAM" id="SSF52540">
    <property type="entry name" value="P-loop containing nucleoside triphosphate hydrolases"/>
    <property type="match status" value="1"/>
</dbReference>
<dbReference type="Pfam" id="PF09336">
    <property type="entry name" value="Vps4_C"/>
    <property type="match status" value="1"/>
</dbReference>
<dbReference type="EC" id="3.6.4.6" evidence="3"/>
<dbReference type="GO" id="GO:0031902">
    <property type="term" value="C:late endosome membrane"/>
    <property type="evidence" value="ECO:0007669"/>
    <property type="project" value="UniProtKB-SubCell"/>
</dbReference>
<dbReference type="FunFam" id="3.40.50.300:FF:000043">
    <property type="entry name" value="Vacuolar protein sorting-associated protein 4"/>
    <property type="match status" value="1"/>
</dbReference>
<dbReference type="Pfam" id="PF04212">
    <property type="entry name" value="MIT"/>
    <property type="match status" value="1"/>
</dbReference>
<evidence type="ECO:0000256" key="5">
    <source>
        <dbReference type="ARBA" id="ARBA00022618"/>
    </source>
</evidence>
<evidence type="ECO:0000256" key="11">
    <source>
        <dbReference type="ARBA" id="ARBA00023136"/>
    </source>
</evidence>
<dbReference type="SMART" id="SM00382">
    <property type="entry name" value="AAA"/>
    <property type="match status" value="1"/>
</dbReference>
<evidence type="ECO:0000256" key="3">
    <source>
        <dbReference type="ARBA" id="ARBA00012674"/>
    </source>
</evidence>
<evidence type="ECO:0000259" key="15">
    <source>
        <dbReference type="SMART" id="SM00382"/>
    </source>
</evidence>
<keyword evidence="5" id="KW-0132">Cell division</keyword>
<dbReference type="GO" id="GO:0051301">
    <property type="term" value="P:cell division"/>
    <property type="evidence" value="ECO:0007669"/>
    <property type="project" value="UniProtKB-KW"/>
</dbReference>
<dbReference type="InterPro" id="IPR003959">
    <property type="entry name" value="ATPase_AAA_core"/>
</dbReference>
<keyword evidence="7" id="KW-0967">Endosome</keyword>
<keyword evidence="9 13" id="KW-0067">ATP-binding</keyword>
<evidence type="ECO:0000256" key="2">
    <source>
        <dbReference type="ARBA" id="ARBA00006914"/>
    </source>
</evidence>
<dbReference type="GO" id="GO:0005524">
    <property type="term" value="F:ATP binding"/>
    <property type="evidence" value="ECO:0007669"/>
    <property type="project" value="UniProtKB-KW"/>
</dbReference>
<evidence type="ECO:0000256" key="8">
    <source>
        <dbReference type="ARBA" id="ARBA00022801"/>
    </source>
</evidence>
<dbReference type="Pfam" id="PF17862">
    <property type="entry name" value="AAA_lid_3"/>
    <property type="match status" value="1"/>
</dbReference>
<dbReference type="CDD" id="cd19521">
    <property type="entry name" value="RecA-like_VPS4"/>
    <property type="match status" value="1"/>
</dbReference>
<evidence type="ECO:0000256" key="1">
    <source>
        <dbReference type="ARBA" id="ARBA00004633"/>
    </source>
</evidence>
<evidence type="ECO:0000313" key="17">
    <source>
        <dbReference type="Ensembl" id="ENSANIP00000013965.1"/>
    </source>
</evidence>
<dbReference type="Ensembl" id="ENSANIT00000014451.1">
    <property type="protein sequence ID" value="ENSANIP00000013965.1"/>
    <property type="gene ID" value="ENSANIG00000009492.1"/>
</dbReference>
<evidence type="ECO:0000259" key="16">
    <source>
        <dbReference type="SMART" id="SM00745"/>
    </source>
</evidence>
<dbReference type="SMART" id="SM00745">
    <property type="entry name" value="MIT"/>
    <property type="match status" value="1"/>
</dbReference>
<dbReference type="FunFam" id="1.10.8.60:FF:000015">
    <property type="entry name" value="vacuolar protein sorting-associated protein 4A"/>
    <property type="match status" value="1"/>
</dbReference>
<dbReference type="Gene3D" id="3.40.50.300">
    <property type="entry name" value="P-loop containing nucleotide triphosphate hydrolases"/>
    <property type="match status" value="1"/>
</dbReference>
<dbReference type="InterPro" id="IPR003960">
    <property type="entry name" value="ATPase_AAA_CS"/>
</dbReference>
<dbReference type="AlphaFoldDB" id="A0A8B9MU97"/>
<feature type="region of interest" description="Disordered" evidence="14">
    <location>
        <begin position="44"/>
        <end position="65"/>
    </location>
</feature>
<feature type="compositionally biased region" description="Polar residues" evidence="14">
    <location>
        <begin position="44"/>
        <end position="56"/>
    </location>
</feature>
<organism evidence="17 18">
    <name type="scientific">Accipiter nisus</name>
    <name type="common">Eurasian sparrowhawk</name>
    <dbReference type="NCBI Taxonomy" id="211598"/>
    <lineage>
        <taxon>Eukaryota</taxon>
        <taxon>Metazoa</taxon>
        <taxon>Chordata</taxon>
        <taxon>Craniata</taxon>
        <taxon>Vertebrata</taxon>
        <taxon>Euteleostomi</taxon>
        <taxon>Archelosauria</taxon>
        <taxon>Archosauria</taxon>
        <taxon>Dinosauria</taxon>
        <taxon>Saurischia</taxon>
        <taxon>Theropoda</taxon>
        <taxon>Coelurosauria</taxon>
        <taxon>Aves</taxon>
        <taxon>Neognathae</taxon>
        <taxon>Neoaves</taxon>
        <taxon>Telluraves</taxon>
        <taxon>Accipitrimorphae</taxon>
        <taxon>Accipitriformes</taxon>
        <taxon>Accipitridae</taxon>
        <taxon>Accipitrinae</taxon>
        <taxon>Accipiter</taxon>
    </lineage>
</organism>
<reference evidence="17" key="1">
    <citation type="submission" date="2025-08" db="UniProtKB">
        <authorList>
            <consortium name="Ensembl"/>
        </authorList>
    </citation>
    <scope>IDENTIFICATION</scope>
</reference>
<dbReference type="GO" id="GO:0016887">
    <property type="term" value="F:ATP hydrolysis activity"/>
    <property type="evidence" value="ECO:0007669"/>
    <property type="project" value="InterPro"/>
</dbReference>
<evidence type="ECO:0000313" key="18">
    <source>
        <dbReference type="Proteomes" id="UP000694541"/>
    </source>
</evidence>
<dbReference type="PROSITE" id="PS00674">
    <property type="entry name" value="AAA"/>
    <property type="match status" value="1"/>
</dbReference>
<comment type="similarity">
    <text evidence="2 13">Belongs to the AAA ATPase family.</text>
</comment>
<sequence length="504" mass="55505">MAMTSRGARGGARKRKRVFRVQKRPVEAAVSVLWAAAAGGGSSITGSRGPTLSSPVSFPPRSTMAGTSSNLQKAIELAGKAAQEDKAGNYEEAFRLYQHAVQYFLHVVKYEAQGDKAKQSIRMKCTQYLDRAEKLKEYLKKRENTAPKPVKESGPTDGKGNDSDGEGESENPEKKKLQNQLQGAIVMERPNVKWSDVAGLEGAKEALKEAVILPIKFPHLFTGKRTPWRGILLFGPPGTGKSYLAKAVATEANNSTFFSVSSSDLVSKWLGESEKLVKNLFQLARENKPSIIFIDEIDSLCGSRSENESEAARRIKTEFLVQMQGVGVDNEGILVLGATNIPWVLDSAIRRRFEKRIYIPLPEDHARAAMFKLHLGSTPNLLTESDYRELGKRTDGYSGADISIIVRDALMQPVRKVQSATHFKKVKGPSASNPNTMVDLFTPCSPGDPEAIEMTWMEVPGDKLLEPPVFMADMLRSLASTKPTVNEQDLEKLKKFTEDFGQEG</sequence>
<evidence type="ECO:0000256" key="14">
    <source>
        <dbReference type="SAM" id="MobiDB-lite"/>
    </source>
</evidence>
<evidence type="ECO:0000256" key="4">
    <source>
        <dbReference type="ARBA" id="ARBA00022448"/>
    </source>
</evidence>
<keyword evidence="6 13" id="KW-0547">Nucleotide-binding</keyword>
<name>A0A8B9MU97_9AVES</name>
<reference evidence="17" key="2">
    <citation type="submission" date="2025-09" db="UniProtKB">
        <authorList>
            <consortium name="Ensembl"/>
        </authorList>
    </citation>
    <scope>IDENTIFICATION</scope>
</reference>
<dbReference type="GO" id="GO:0015031">
    <property type="term" value="P:protein transport"/>
    <property type="evidence" value="ECO:0007669"/>
    <property type="project" value="UniProtKB-KW"/>
</dbReference>
<feature type="domain" description="MIT" evidence="16">
    <location>
        <begin position="67"/>
        <end position="145"/>
    </location>
</feature>
<evidence type="ECO:0000256" key="7">
    <source>
        <dbReference type="ARBA" id="ARBA00022753"/>
    </source>
</evidence>
<dbReference type="FunFam" id="1.20.58.80:FF:000002">
    <property type="entry name" value="Vacuolar protein sorting-associated protein 4A"/>
    <property type="match status" value="1"/>
</dbReference>